<dbReference type="OrthoDB" id="67979at2"/>
<dbReference type="RefSeq" id="WP_142843300.1">
    <property type="nucleotide sequence ID" value="NZ_JAPZAB010000011.1"/>
</dbReference>
<dbReference type="PROSITE" id="PS51900">
    <property type="entry name" value="CB"/>
    <property type="match status" value="1"/>
</dbReference>
<evidence type="ECO:0000256" key="1">
    <source>
        <dbReference type="ARBA" id="ARBA00022908"/>
    </source>
</evidence>
<dbReference type="AlphaFoldDB" id="A0A546X6A6"/>
<dbReference type="PANTHER" id="PTHR30349">
    <property type="entry name" value="PHAGE INTEGRASE-RELATED"/>
    <property type="match status" value="1"/>
</dbReference>
<evidence type="ECO:0000313" key="8">
    <source>
        <dbReference type="Proteomes" id="UP000315434"/>
    </source>
</evidence>
<evidence type="ECO:0000259" key="5">
    <source>
        <dbReference type="PROSITE" id="PS51898"/>
    </source>
</evidence>
<dbReference type="GO" id="GO:0015074">
    <property type="term" value="P:DNA integration"/>
    <property type="evidence" value="ECO:0007669"/>
    <property type="project" value="UniProtKB-KW"/>
</dbReference>
<gene>
    <name evidence="7" type="ORF">EXN68_24185</name>
</gene>
<dbReference type="InterPro" id="IPR050090">
    <property type="entry name" value="Tyrosine_recombinase_XerCD"/>
</dbReference>
<dbReference type="InterPro" id="IPR004107">
    <property type="entry name" value="Integrase_SAM-like_N"/>
</dbReference>
<dbReference type="PROSITE" id="PS51898">
    <property type="entry name" value="TYR_RECOMBINASE"/>
    <property type="match status" value="1"/>
</dbReference>
<evidence type="ECO:0000259" key="6">
    <source>
        <dbReference type="PROSITE" id="PS51900"/>
    </source>
</evidence>
<dbReference type="GO" id="GO:0003677">
    <property type="term" value="F:DNA binding"/>
    <property type="evidence" value="ECO:0007669"/>
    <property type="project" value="UniProtKB-UniRule"/>
</dbReference>
<keyword evidence="1" id="KW-0229">DNA integration</keyword>
<dbReference type="InterPro" id="IPR013762">
    <property type="entry name" value="Integrase-like_cat_sf"/>
</dbReference>
<organism evidence="7 8">
    <name type="scientific">Rhizobium rhizogenes</name>
    <name type="common">Agrobacterium rhizogenes</name>
    <dbReference type="NCBI Taxonomy" id="359"/>
    <lineage>
        <taxon>Bacteria</taxon>
        <taxon>Pseudomonadati</taxon>
        <taxon>Pseudomonadota</taxon>
        <taxon>Alphaproteobacteria</taxon>
        <taxon>Hyphomicrobiales</taxon>
        <taxon>Rhizobiaceae</taxon>
        <taxon>Rhizobium/Agrobacterium group</taxon>
        <taxon>Rhizobium</taxon>
    </lineage>
</organism>
<feature type="domain" description="Tyr recombinase" evidence="5">
    <location>
        <begin position="211"/>
        <end position="395"/>
    </location>
</feature>
<evidence type="ECO:0000313" key="7">
    <source>
        <dbReference type="EMBL" id="TRA96273.1"/>
    </source>
</evidence>
<dbReference type="PANTHER" id="PTHR30349:SF90">
    <property type="entry name" value="TYROSINE RECOMBINASE XERD"/>
    <property type="match status" value="1"/>
</dbReference>
<dbReference type="Pfam" id="PF00589">
    <property type="entry name" value="Phage_integrase"/>
    <property type="match status" value="1"/>
</dbReference>
<dbReference type="GO" id="GO:0006310">
    <property type="term" value="P:DNA recombination"/>
    <property type="evidence" value="ECO:0007669"/>
    <property type="project" value="UniProtKB-KW"/>
</dbReference>
<dbReference type="EMBL" id="SGNY01000011">
    <property type="protein sequence ID" value="TRA96273.1"/>
    <property type="molecule type" value="Genomic_DNA"/>
</dbReference>
<dbReference type="InterPro" id="IPR044068">
    <property type="entry name" value="CB"/>
</dbReference>
<feature type="domain" description="Core-binding (CB)" evidence="6">
    <location>
        <begin position="12"/>
        <end position="116"/>
    </location>
</feature>
<reference evidence="7 8" key="1">
    <citation type="journal article" date="2019" name="Appl. Microbiol. Biotechnol.">
        <title>Differential efficiency of wild type rhizogenic strains for rol gene transformation of plants.</title>
        <authorList>
            <person name="Desmet S."/>
            <person name="De Keyser E."/>
            <person name="Van Vaerenbergh J."/>
            <person name="Baeyen S."/>
            <person name="Van Huylenbroeck J."/>
            <person name="Geelen D."/>
            <person name="Dhooghe E."/>
        </authorList>
    </citation>
    <scope>NUCLEOTIDE SEQUENCE [LARGE SCALE GENOMIC DNA]</scope>
    <source>
        <strain evidence="7 8">GBBC3284</strain>
    </source>
</reference>
<dbReference type="InterPro" id="IPR010998">
    <property type="entry name" value="Integrase_recombinase_N"/>
</dbReference>
<dbReference type="SUPFAM" id="SSF56349">
    <property type="entry name" value="DNA breaking-rejoining enzymes"/>
    <property type="match status" value="1"/>
</dbReference>
<comment type="caution">
    <text evidence="7">The sequence shown here is derived from an EMBL/GenBank/DDBJ whole genome shotgun (WGS) entry which is preliminary data.</text>
</comment>
<dbReference type="Gene3D" id="1.10.443.10">
    <property type="entry name" value="Intergrase catalytic core"/>
    <property type="match status" value="1"/>
</dbReference>
<evidence type="ECO:0000256" key="2">
    <source>
        <dbReference type="ARBA" id="ARBA00023125"/>
    </source>
</evidence>
<keyword evidence="3" id="KW-0233">DNA recombination</keyword>
<accession>A0A546X6A6</accession>
<dbReference type="Proteomes" id="UP000315434">
    <property type="component" value="Unassembled WGS sequence"/>
</dbReference>
<dbReference type="Pfam" id="PF02899">
    <property type="entry name" value="Phage_int_SAM_1"/>
    <property type="match status" value="1"/>
</dbReference>
<dbReference type="Gene3D" id="1.10.150.130">
    <property type="match status" value="2"/>
</dbReference>
<evidence type="ECO:0000256" key="3">
    <source>
        <dbReference type="ARBA" id="ARBA00023172"/>
    </source>
</evidence>
<name>A0A546X6A6_RHIRH</name>
<protein>
    <submittedName>
        <fullName evidence="7">Integrase</fullName>
    </submittedName>
</protein>
<dbReference type="InterPro" id="IPR011010">
    <property type="entry name" value="DNA_brk_join_enz"/>
</dbReference>
<proteinExistence type="predicted"/>
<sequence>MKSELKNTAAQKLPSSLVEEFFDRLRSERYSQNTIGGYRHAVQHLSTTVAENGLEWQTLTPDDAVALVKPKSRNACYRLKAFVRFLGEKGFAAPLPEPSEAELARNSLRAEFEEYLRTQRAMSERTIRHASYMARRFLAFRFGEARDQPGEIAVKDISDFLADVLDRKSAFRDKTLSTHLRSFFGFLFQTGKTQTNLAKVVPRVAIRHGTRLPRHLKQDDVEAVLQDVGKVKNSPKRDYAMLLLMARYGLRAPEVIAIQLDDIDWRAAEIIVRGKGQLHDRLPLLPDVGAAIADYLQSERQGQTRDLFVSSRPPHKPFKDSQRLNQLLRGAYERLGMKPPVPYVGSHILRHSLATNLLEQGASLNEIADTLRHRSRTTTLKYARLDVEGLRTIARPWPTAEDAA</sequence>
<keyword evidence="2 4" id="KW-0238">DNA-binding</keyword>
<dbReference type="InterPro" id="IPR002104">
    <property type="entry name" value="Integrase_catalytic"/>
</dbReference>
<evidence type="ECO:0000256" key="4">
    <source>
        <dbReference type="PROSITE-ProRule" id="PRU01248"/>
    </source>
</evidence>